<dbReference type="EMBL" id="JARQZJ010000096">
    <property type="protein sequence ID" value="KAK9885727.1"/>
    <property type="molecule type" value="Genomic_DNA"/>
</dbReference>
<dbReference type="AlphaFoldDB" id="A0AAW1UZ37"/>
<evidence type="ECO:0000256" key="1">
    <source>
        <dbReference type="SAM" id="MobiDB-lite"/>
    </source>
</evidence>
<keyword evidence="3" id="KW-1185">Reference proteome</keyword>
<gene>
    <name evidence="2" type="ORF">WA026_012496</name>
</gene>
<protein>
    <submittedName>
        <fullName evidence="2">Uncharacterized protein</fullName>
    </submittedName>
</protein>
<accession>A0AAW1UZ37</accession>
<evidence type="ECO:0000313" key="3">
    <source>
        <dbReference type="Proteomes" id="UP001431783"/>
    </source>
</evidence>
<organism evidence="2 3">
    <name type="scientific">Henosepilachna vigintioctopunctata</name>
    <dbReference type="NCBI Taxonomy" id="420089"/>
    <lineage>
        <taxon>Eukaryota</taxon>
        <taxon>Metazoa</taxon>
        <taxon>Ecdysozoa</taxon>
        <taxon>Arthropoda</taxon>
        <taxon>Hexapoda</taxon>
        <taxon>Insecta</taxon>
        <taxon>Pterygota</taxon>
        <taxon>Neoptera</taxon>
        <taxon>Endopterygota</taxon>
        <taxon>Coleoptera</taxon>
        <taxon>Polyphaga</taxon>
        <taxon>Cucujiformia</taxon>
        <taxon>Coccinelloidea</taxon>
        <taxon>Coccinellidae</taxon>
        <taxon>Epilachninae</taxon>
        <taxon>Epilachnini</taxon>
        <taxon>Henosepilachna</taxon>
    </lineage>
</organism>
<dbReference type="Proteomes" id="UP001431783">
    <property type="component" value="Unassembled WGS sequence"/>
</dbReference>
<proteinExistence type="predicted"/>
<comment type="caution">
    <text evidence="2">The sequence shown here is derived from an EMBL/GenBank/DDBJ whole genome shotgun (WGS) entry which is preliminary data.</text>
</comment>
<evidence type="ECO:0000313" key="2">
    <source>
        <dbReference type="EMBL" id="KAK9885727.1"/>
    </source>
</evidence>
<name>A0AAW1UZ37_9CUCU</name>
<feature type="region of interest" description="Disordered" evidence="1">
    <location>
        <begin position="190"/>
        <end position="210"/>
    </location>
</feature>
<reference evidence="2 3" key="1">
    <citation type="submission" date="2023-03" db="EMBL/GenBank/DDBJ databases">
        <title>Genome insight into feeding habits of ladybird beetles.</title>
        <authorList>
            <person name="Li H.-S."/>
            <person name="Huang Y.-H."/>
            <person name="Pang H."/>
        </authorList>
    </citation>
    <scope>NUCLEOTIDE SEQUENCE [LARGE SCALE GENOMIC DNA]</scope>
    <source>
        <strain evidence="2">SYSU_2023b</strain>
        <tissue evidence="2">Whole body</tissue>
    </source>
</reference>
<sequence>MVNTANLNLTHIGGKPVLLASKGSTIQNLQGQNVILQAQTSSSGPSLVLQNSKSLQPSGVTQNASNINIINQQNVVLGSQVKMQQPQVVFKNSNINHVTQGHIVLGGQPVRLHTNNSTTTQRLVLASQGQGGQIVAQQILLPAGFQGTAINIKALQGVKVIPIAQSHGQNRNVQSRQVFARIVNPAITNKTPQNPTVTDKVEEPLSRSDV</sequence>
<feature type="compositionally biased region" description="Basic and acidic residues" evidence="1">
    <location>
        <begin position="199"/>
        <end position="210"/>
    </location>
</feature>